<dbReference type="SUPFAM" id="SSF90123">
    <property type="entry name" value="ABC transporter transmembrane region"/>
    <property type="match status" value="1"/>
</dbReference>
<dbReference type="InterPro" id="IPR003593">
    <property type="entry name" value="AAA+_ATPase"/>
</dbReference>
<evidence type="ECO:0000256" key="3">
    <source>
        <dbReference type="ARBA" id="ARBA00022741"/>
    </source>
</evidence>
<evidence type="ECO:0000256" key="5">
    <source>
        <dbReference type="ARBA" id="ARBA00022989"/>
    </source>
</evidence>
<sequence>MSNQRDQVGEALLNDVGTPNVDSTYQKKQAKERKYISFLPKMYWFLYRKPIYFLLFIPTFLSGWMMTISNLTMAKIIDSINEPNAVQIIKKYAFLNFIASIFTSILNFIDQYFWIKVGSLIGIKVRTVLFKSLMFKSIEFFDTHPFGDILTILSEDCRQVENAFSSIKTNQVRIVGQLISSLFVSFGIDWRLTMFAVASTLIISIIVKLFREAARIQLRAARKSDGKSLTIADEDLSNARTVFSFNRQSVEKERYSEIVSQTCVFSSRAKILFNLSWYLSSLLDNGTVCICLNVGSYLIIKGQLTAGTLFALSRSAFNIGIQLSQLLGTLGLEQKALESADKIFEIVEEPTAIPFDDGHIIRDFKGIIEFQNVWFKYPTRNAWVLKGVSLKVEAGQIAAVVGHSGSGKSTIVQLLLRFYDATSGKILLDGVDITELNPRWLHNVISVVQQDPVLFTMSVRDNITYGIDKPDEVSEEEINRVLEISQSAKFVSRFPQKVDTPVGEKGSTISGGQKQRIAIARAIIRDPKILLTDEATSALDSQSERKVQIALDKIMKDRTSIIIAHRLGTIRAAQIIYVIESGEVVEQGSHDELIALRGHYYNLVERQLEKQDMSATTSTENLSHDYSMPNMNSTSNDNIGNLID</sequence>
<keyword evidence="6 8" id="KW-0472">Membrane</keyword>
<dbReference type="PANTHER" id="PTHR43394">
    <property type="entry name" value="ATP-DEPENDENT PERMEASE MDL1, MITOCHONDRIAL"/>
    <property type="match status" value="1"/>
</dbReference>
<feature type="transmembrane region" description="Helical" evidence="8">
    <location>
        <begin position="92"/>
        <end position="109"/>
    </location>
</feature>
<feature type="region of interest" description="Disordered" evidence="7">
    <location>
        <begin position="612"/>
        <end position="644"/>
    </location>
</feature>
<dbReference type="Proteomes" id="UP001470230">
    <property type="component" value="Unassembled WGS sequence"/>
</dbReference>
<organism evidence="11 12">
    <name type="scientific">Tritrichomonas musculus</name>
    <dbReference type="NCBI Taxonomy" id="1915356"/>
    <lineage>
        <taxon>Eukaryota</taxon>
        <taxon>Metamonada</taxon>
        <taxon>Parabasalia</taxon>
        <taxon>Tritrichomonadida</taxon>
        <taxon>Tritrichomonadidae</taxon>
        <taxon>Tritrichomonas</taxon>
    </lineage>
</organism>
<keyword evidence="3" id="KW-0547">Nucleotide-binding</keyword>
<dbReference type="Pfam" id="PF00005">
    <property type="entry name" value="ABC_tran"/>
    <property type="match status" value="1"/>
</dbReference>
<feature type="transmembrane region" description="Helical" evidence="8">
    <location>
        <begin position="51"/>
        <end position="71"/>
    </location>
</feature>
<evidence type="ECO:0000313" key="12">
    <source>
        <dbReference type="Proteomes" id="UP001470230"/>
    </source>
</evidence>
<feature type="transmembrane region" description="Helical" evidence="8">
    <location>
        <begin position="190"/>
        <end position="210"/>
    </location>
</feature>
<keyword evidence="12" id="KW-1185">Reference proteome</keyword>
<evidence type="ECO:0008006" key="13">
    <source>
        <dbReference type="Google" id="ProtNLM"/>
    </source>
</evidence>
<keyword evidence="5 8" id="KW-1133">Transmembrane helix</keyword>
<reference evidence="11 12" key="1">
    <citation type="submission" date="2024-04" db="EMBL/GenBank/DDBJ databases">
        <title>Tritrichomonas musculus Genome.</title>
        <authorList>
            <person name="Alves-Ferreira E."/>
            <person name="Grigg M."/>
            <person name="Lorenzi H."/>
            <person name="Galac M."/>
        </authorList>
    </citation>
    <scope>NUCLEOTIDE SEQUENCE [LARGE SCALE GENOMIC DNA]</scope>
    <source>
        <strain evidence="11 12">EAF2021</strain>
    </source>
</reference>
<gene>
    <name evidence="11" type="ORF">M9Y10_005918</name>
</gene>
<feature type="domain" description="ABC transmembrane type-1" evidence="10">
    <location>
        <begin position="59"/>
        <end position="331"/>
    </location>
</feature>
<feature type="compositionally biased region" description="Polar residues" evidence="7">
    <location>
        <begin position="629"/>
        <end position="644"/>
    </location>
</feature>
<comment type="subcellular location">
    <subcellularLocation>
        <location evidence="1">Membrane</location>
        <topology evidence="1">Multi-pass membrane protein</topology>
    </subcellularLocation>
</comment>
<dbReference type="PANTHER" id="PTHR43394:SF1">
    <property type="entry name" value="ATP-BINDING CASSETTE SUB-FAMILY B MEMBER 10, MITOCHONDRIAL"/>
    <property type="match status" value="1"/>
</dbReference>
<dbReference type="InterPro" id="IPR027417">
    <property type="entry name" value="P-loop_NTPase"/>
</dbReference>
<dbReference type="Gene3D" id="1.20.1560.10">
    <property type="entry name" value="ABC transporter type 1, transmembrane domain"/>
    <property type="match status" value="1"/>
</dbReference>
<dbReference type="InterPro" id="IPR017871">
    <property type="entry name" value="ABC_transporter-like_CS"/>
</dbReference>
<dbReference type="PROSITE" id="PS50893">
    <property type="entry name" value="ABC_TRANSPORTER_2"/>
    <property type="match status" value="1"/>
</dbReference>
<proteinExistence type="predicted"/>
<evidence type="ECO:0000313" key="11">
    <source>
        <dbReference type="EMBL" id="KAK8875743.1"/>
    </source>
</evidence>
<dbReference type="InterPro" id="IPR011527">
    <property type="entry name" value="ABC1_TM_dom"/>
</dbReference>
<dbReference type="SUPFAM" id="SSF52540">
    <property type="entry name" value="P-loop containing nucleoside triphosphate hydrolases"/>
    <property type="match status" value="1"/>
</dbReference>
<evidence type="ECO:0000256" key="7">
    <source>
        <dbReference type="SAM" id="MobiDB-lite"/>
    </source>
</evidence>
<name>A0ABR2JCU9_9EUKA</name>
<evidence type="ECO:0000259" key="9">
    <source>
        <dbReference type="PROSITE" id="PS50893"/>
    </source>
</evidence>
<dbReference type="PROSITE" id="PS50929">
    <property type="entry name" value="ABC_TM1F"/>
    <property type="match status" value="1"/>
</dbReference>
<evidence type="ECO:0000256" key="6">
    <source>
        <dbReference type="ARBA" id="ARBA00023136"/>
    </source>
</evidence>
<dbReference type="InterPro" id="IPR039421">
    <property type="entry name" value="Type_1_exporter"/>
</dbReference>
<evidence type="ECO:0000259" key="10">
    <source>
        <dbReference type="PROSITE" id="PS50929"/>
    </source>
</evidence>
<dbReference type="Pfam" id="PF00664">
    <property type="entry name" value="ABC_membrane"/>
    <property type="match status" value="1"/>
</dbReference>
<accession>A0ABR2JCU9</accession>
<feature type="domain" description="ABC transporter" evidence="9">
    <location>
        <begin position="368"/>
        <end position="606"/>
    </location>
</feature>
<dbReference type="Gene3D" id="3.40.50.300">
    <property type="entry name" value="P-loop containing nucleotide triphosphate hydrolases"/>
    <property type="match status" value="1"/>
</dbReference>
<protein>
    <recommendedName>
        <fullName evidence="13">ABC transporter family protein</fullName>
    </recommendedName>
</protein>
<comment type="caution">
    <text evidence="11">The sequence shown here is derived from an EMBL/GenBank/DDBJ whole genome shotgun (WGS) entry which is preliminary data.</text>
</comment>
<keyword evidence="2 8" id="KW-0812">Transmembrane</keyword>
<evidence type="ECO:0000256" key="8">
    <source>
        <dbReference type="SAM" id="Phobius"/>
    </source>
</evidence>
<evidence type="ECO:0000256" key="4">
    <source>
        <dbReference type="ARBA" id="ARBA00022840"/>
    </source>
</evidence>
<dbReference type="PROSITE" id="PS00211">
    <property type="entry name" value="ABC_TRANSPORTER_1"/>
    <property type="match status" value="1"/>
</dbReference>
<dbReference type="InterPro" id="IPR036640">
    <property type="entry name" value="ABC1_TM_sf"/>
</dbReference>
<dbReference type="SMART" id="SM00382">
    <property type="entry name" value="AAA"/>
    <property type="match status" value="1"/>
</dbReference>
<evidence type="ECO:0000256" key="2">
    <source>
        <dbReference type="ARBA" id="ARBA00022692"/>
    </source>
</evidence>
<dbReference type="InterPro" id="IPR003439">
    <property type="entry name" value="ABC_transporter-like_ATP-bd"/>
</dbReference>
<dbReference type="EMBL" id="JAPFFF010000012">
    <property type="protein sequence ID" value="KAK8875743.1"/>
    <property type="molecule type" value="Genomic_DNA"/>
</dbReference>
<evidence type="ECO:0000256" key="1">
    <source>
        <dbReference type="ARBA" id="ARBA00004141"/>
    </source>
</evidence>
<keyword evidence="4" id="KW-0067">ATP-binding</keyword>